<keyword evidence="2" id="KW-0560">Oxidoreductase</keyword>
<dbReference type="Pfam" id="PF00296">
    <property type="entry name" value="Bac_luciferase"/>
    <property type="match status" value="1"/>
</dbReference>
<dbReference type="AlphaFoldDB" id="A0A370HPQ2"/>
<dbReference type="InterPro" id="IPR011251">
    <property type="entry name" value="Luciferase-like_dom"/>
</dbReference>
<evidence type="ECO:0000259" key="1">
    <source>
        <dbReference type="Pfam" id="PF00296"/>
    </source>
</evidence>
<evidence type="ECO:0000313" key="3">
    <source>
        <dbReference type="Proteomes" id="UP000254869"/>
    </source>
</evidence>
<dbReference type="GO" id="GO:0016705">
    <property type="term" value="F:oxidoreductase activity, acting on paired donors, with incorporation or reduction of molecular oxygen"/>
    <property type="evidence" value="ECO:0007669"/>
    <property type="project" value="InterPro"/>
</dbReference>
<name>A0A370HPQ2_9NOCA</name>
<dbReference type="RefSeq" id="WP_169813790.1">
    <property type="nucleotide sequence ID" value="NZ_QQBC01000015.1"/>
</dbReference>
<dbReference type="InterPro" id="IPR036661">
    <property type="entry name" value="Luciferase-like_sf"/>
</dbReference>
<dbReference type="Gene3D" id="3.20.20.30">
    <property type="entry name" value="Luciferase-like domain"/>
    <property type="match status" value="1"/>
</dbReference>
<evidence type="ECO:0000313" key="2">
    <source>
        <dbReference type="EMBL" id="RDI60529.1"/>
    </source>
</evidence>
<gene>
    <name evidence="2" type="ORF">DFR76_115159</name>
</gene>
<reference evidence="2 3" key="1">
    <citation type="submission" date="2018-07" db="EMBL/GenBank/DDBJ databases">
        <title>Genomic Encyclopedia of Type Strains, Phase IV (KMG-IV): sequencing the most valuable type-strain genomes for metagenomic binning, comparative biology and taxonomic classification.</title>
        <authorList>
            <person name="Goeker M."/>
        </authorList>
    </citation>
    <scope>NUCLEOTIDE SEQUENCE [LARGE SCALE GENOMIC DNA]</scope>
    <source>
        <strain evidence="2 3">DSM 44290</strain>
    </source>
</reference>
<dbReference type="InterPro" id="IPR050766">
    <property type="entry name" value="Bact_Lucif_Oxidored"/>
</dbReference>
<organism evidence="2 3">
    <name type="scientific">Nocardia pseudobrasiliensis</name>
    <dbReference type="NCBI Taxonomy" id="45979"/>
    <lineage>
        <taxon>Bacteria</taxon>
        <taxon>Bacillati</taxon>
        <taxon>Actinomycetota</taxon>
        <taxon>Actinomycetes</taxon>
        <taxon>Mycobacteriales</taxon>
        <taxon>Nocardiaceae</taxon>
        <taxon>Nocardia</taxon>
    </lineage>
</organism>
<comment type="caution">
    <text evidence="2">The sequence shown here is derived from an EMBL/GenBank/DDBJ whole genome shotgun (WGS) entry which is preliminary data.</text>
</comment>
<keyword evidence="3" id="KW-1185">Reference proteome</keyword>
<feature type="domain" description="Luciferase-like" evidence="1">
    <location>
        <begin position="21"/>
        <end position="239"/>
    </location>
</feature>
<dbReference type="GO" id="GO:0004497">
    <property type="term" value="F:monooxygenase activity"/>
    <property type="evidence" value="ECO:0007669"/>
    <property type="project" value="UniProtKB-KW"/>
</dbReference>
<dbReference type="GO" id="GO:0005829">
    <property type="term" value="C:cytosol"/>
    <property type="evidence" value="ECO:0007669"/>
    <property type="project" value="TreeGrafter"/>
</dbReference>
<sequence length="327" mass="35286">MTLWTVHHDLRAPEFGTPADRLYRAALEISQWADEHGASGIVVSEHHGSADGFLPSPLTMAAAVAARTRHVTITVSALILTLRDPIATAEDAIVVDILSGGRLIVVLAPGYVPGECEMFDIDFDRRGEIFEEKTAVFLRALSGEKFEYRGRTVHVTPQAIQRPRPVVMMGGAAPKRAARLADGYVPATGDRALADAYLAERRRLGKPAGIVGRSGGPQWVFVTEDPDRAWARLAPHVLHEANAYGAWSAAAPGASPFAVFENVDQVRRSGLFAVVTPAECIDLTRSGTQPANVVFKPLVGGLDPEIGWESLQLFVDRVLPEITGKES</sequence>
<dbReference type="Proteomes" id="UP000254869">
    <property type="component" value="Unassembled WGS sequence"/>
</dbReference>
<dbReference type="SUPFAM" id="SSF51679">
    <property type="entry name" value="Bacterial luciferase-like"/>
    <property type="match status" value="1"/>
</dbReference>
<proteinExistence type="predicted"/>
<protein>
    <submittedName>
        <fullName evidence="2">Alkanesulfonate monooxygenase SsuD/methylene tetrahydromethanopterin reductase-like flavin-dependent oxidoreductase (Luciferase family)</fullName>
    </submittedName>
</protein>
<dbReference type="PANTHER" id="PTHR30137:SF6">
    <property type="entry name" value="LUCIFERASE-LIKE MONOOXYGENASE"/>
    <property type="match status" value="1"/>
</dbReference>
<dbReference type="STRING" id="1210086.GCA_001613105_04520"/>
<keyword evidence="2" id="KW-0503">Monooxygenase</keyword>
<accession>A0A370HPQ2</accession>
<dbReference type="PANTHER" id="PTHR30137">
    <property type="entry name" value="LUCIFERASE-LIKE MONOOXYGENASE"/>
    <property type="match status" value="1"/>
</dbReference>
<dbReference type="EMBL" id="QQBC01000015">
    <property type="protein sequence ID" value="RDI60529.1"/>
    <property type="molecule type" value="Genomic_DNA"/>
</dbReference>